<comment type="caution">
    <text evidence="3">The sequence shown here is derived from an EMBL/GenBank/DDBJ whole genome shotgun (WGS) entry which is preliminary data.</text>
</comment>
<accession>A0A4V6Q1W6</accession>
<evidence type="ECO:0000313" key="3">
    <source>
        <dbReference type="EMBL" id="TDT16298.1"/>
    </source>
</evidence>
<dbReference type="EMBL" id="SOAU01000001">
    <property type="protein sequence ID" value="TDT16298.1"/>
    <property type="molecule type" value="Genomic_DNA"/>
</dbReference>
<keyword evidence="1" id="KW-0378">Hydrolase</keyword>
<proteinExistence type="predicted"/>
<keyword evidence="4" id="KW-1185">Reference proteome</keyword>
<dbReference type="PANTHER" id="PTHR43798">
    <property type="entry name" value="MONOACYLGLYCEROL LIPASE"/>
    <property type="match status" value="1"/>
</dbReference>
<gene>
    <name evidence="3" type="ORF">BDK89_1882</name>
</gene>
<dbReference type="GO" id="GO:0016020">
    <property type="term" value="C:membrane"/>
    <property type="evidence" value="ECO:0007669"/>
    <property type="project" value="TreeGrafter"/>
</dbReference>
<dbReference type="RefSeq" id="WP_133868691.1">
    <property type="nucleotide sequence ID" value="NZ_SOAU01000001.1"/>
</dbReference>
<dbReference type="InterPro" id="IPR029058">
    <property type="entry name" value="AB_hydrolase_fold"/>
</dbReference>
<dbReference type="Gene3D" id="3.40.50.1820">
    <property type="entry name" value="alpha/beta hydrolase"/>
    <property type="match status" value="1"/>
</dbReference>
<dbReference type="OrthoDB" id="9769541at2"/>
<dbReference type="SUPFAM" id="SSF53474">
    <property type="entry name" value="alpha/beta-Hydrolases"/>
    <property type="match status" value="1"/>
</dbReference>
<evidence type="ECO:0000256" key="1">
    <source>
        <dbReference type="ARBA" id="ARBA00022801"/>
    </source>
</evidence>
<dbReference type="Pfam" id="PF12697">
    <property type="entry name" value="Abhydrolase_6"/>
    <property type="match status" value="1"/>
</dbReference>
<dbReference type="GO" id="GO:0016787">
    <property type="term" value="F:hydrolase activity"/>
    <property type="evidence" value="ECO:0007669"/>
    <property type="project" value="UniProtKB-KW"/>
</dbReference>
<sequence length="248" mass="27334">MVWTAAAGDGPDVVVLVHGSMDRSAGLLKLSRRLDDRFRVVRYDRRGYGRSTPHDGPFGMPDQVDDLRRVILEAEPERCVVVGHSYGGNVALALADHHPDLVDAVVTYESPLSWLPWWGGSAGSSAMEARDDPAAAAERFMRSLIGDERWERLPSGTRAARRAEGAPMLGELADLRAAPPWRPDRVTVPVLVLFGEHGRPHHRRGAEHLADMLPDARLEMVPEAKHFGPNTHPDDVAQRVLRFIDASG</sequence>
<reference evidence="3 4" key="1">
    <citation type="submission" date="2019-03" db="EMBL/GenBank/DDBJ databases">
        <title>Sequencing the genomes of 1000 actinobacteria strains.</title>
        <authorList>
            <person name="Klenk H.-P."/>
        </authorList>
    </citation>
    <scope>NUCLEOTIDE SEQUENCE [LARGE SCALE GENOMIC DNA]</scope>
    <source>
        <strain evidence="3 4">DSM 18936</strain>
    </source>
</reference>
<name>A0A4V6Q1W6_9ACTN</name>
<feature type="domain" description="AB hydrolase-1" evidence="2">
    <location>
        <begin position="14"/>
        <end position="238"/>
    </location>
</feature>
<dbReference type="AlphaFoldDB" id="A0A4V6Q1W6"/>
<dbReference type="PRINTS" id="PR00111">
    <property type="entry name" value="ABHYDROLASE"/>
</dbReference>
<evidence type="ECO:0000259" key="2">
    <source>
        <dbReference type="Pfam" id="PF12697"/>
    </source>
</evidence>
<evidence type="ECO:0000313" key="4">
    <source>
        <dbReference type="Proteomes" id="UP000294558"/>
    </source>
</evidence>
<protein>
    <submittedName>
        <fullName evidence="3">Pimeloyl-[acyl-carrier protein] methyl ester esterase</fullName>
    </submittedName>
</protein>
<organism evidence="3 4">
    <name type="scientific">Ilumatobacter fluminis</name>
    <dbReference type="NCBI Taxonomy" id="467091"/>
    <lineage>
        <taxon>Bacteria</taxon>
        <taxon>Bacillati</taxon>
        <taxon>Actinomycetota</taxon>
        <taxon>Acidimicrobiia</taxon>
        <taxon>Acidimicrobiales</taxon>
        <taxon>Ilumatobacteraceae</taxon>
        <taxon>Ilumatobacter</taxon>
    </lineage>
</organism>
<dbReference type="PANTHER" id="PTHR43798:SF31">
    <property type="entry name" value="AB HYDROLASE SUPERFAMILY PROTEIN YCLE"/>
    <property type="match status" value="1"/>
</dbReference>
<dbReference type="Proteomes" id="UP000294558">
    <property type="component" value="Unassembled WGS sequence"/>
</dbReference>
<dbReference type="InterPro" id="IPR050266">
    <property type="entry name" value="AB_hydrolase_sf"/>
</dbReference>
<dbReference type="InterPro" id="IPR000073">
    <property type="entry name" value="AB_hydrolase_1"/>
</dbReference>